<accession>A0ABS9KHF8</accession>
<name>A0ABS9KHF8_9BACT</name>
<gene>
    <name evidence="2" type="ORF">L6773_16740</name>
</gene>
<reference evidence="2" key="2">
    <citation type="submission" date="2024-05" db="EMBL/GenBank/DDBJ databases">
        <title>Rhodohalobacter halophilus gen. nov., sp. nov., a moderately halophilic member of the family Balneolaceae.</title>
        <authorList>
            <person name="Xia J."/>
        </authorList>
    </citation>
    <scope>NUCLEOTIDE SEQUENCE</scope>
    <source>
        <strain evidence="2">WB101</strain>
    </source>
</reference>
<dbReference type="RefSeq" id="WP_237855591.1">
    <property type="nucleotide sequence ID" value="NZ_JAKLWS010000028.1"/>
</dbReference>
<feature type="domain" description="ThuA-like" evidence="1">
    <location>
        <begin position="22"/>
        <end position="225"/>
    </location>
</feature>
<dbReference type="PANTHER" id="PTHR40469">
    <property type="entry name" value="SECRETED GLYCOSYL HYDROLASE"/>
    <property type="match status" value="1"/>
</dbReference>
<dbReference type="InterPro" id="IPR029010">
    <property type="entry name" value="ThuA-like"/>
</dbReference>
<dbReference type="PANTHER" id="PTHR40469:SF2">
    <property type="entry name" value="GALACTOSE-BINDING DOMAIN-LIKE SUPERFAMILY PROTEIN"/>
    <property type="match status" value="1"/>
</dbReference>
<dbReference type="InterPro" id="IPR029062">
    <property type="entry name" value="Class_I_gatase-like"/>
</dbReference>
<evidence type="ECO:0000259" key="1">
    <source>
        <dbReference type="Pfam" id="PF06283"/>
    </source>
</evidence>
<dbReference type="Proteomes" id="UP001165366">
    <property type="component" value="Unassembled WGS sequence"/>
</dbReference>
<dbReference type="EMBL" id="JAKLWS010000028">
    <property type="protein sequence ID" value="MCG2590227.1"/>
    <property type="molecule type" value="Genomic_DNA"/>
</dbReference>
<proteinExistence type="predicted"/>
<dbReference type="SUPFAM" id="SSF52317">
    <property type="entry name" value="Class I glutamine amidotransferase-like"/>
    <property type="match status" value="1"/>
</dbReference>
<keyword evidence="3" id="KW-1185">Reference proteome</keyword>
<evidence type="ECO:0000313" key="3">
    <source>
        <dbReference type="Proteomes" id="UP001165366"/>
    </source>
</evidence>
<comment type="caution">
    <text evidence="2">The sequence shown here is derived from an EMBL/GenBank/DDBJ whole genome shotgun (WGS) entry which is preliminary data.</text>
</comment>
<reference evidence="2" key="1">
    <citation type="submission" date="2022-01" db="EMBL/GenBank/DDBJ databases">
        <authorList>
            <person name="Wang Y."/>
        </authorList>
    </citation>
    <scope>NUCLEOTIDE SEQUENCE</scope>
    <source>
        <strain evidence="2">WB101</strain>
    </source>
</reference>
<protein>
    <submittedName>
        <fullName evidence="2">ThuA domain-containing protein</fullName>
    </submittedName>
</protein>
<organism evidence="2 3">
    <name type="scientific">Rhodohalobacter sulfatireducens</name>
    <dbReference type="NCBI Taxonomy" id="2911366"/>
    <lineage>
        <taxon>Bacteria</taxon>
        <taxon>Pseudomonadati</taxon>
        <taxon>Balneolota</taxon>
        <taxon>Balneolia</taxon>
        <taxon>Balneolales</taxon>
        <taxon>Balneolaceae</taxon>
        <taxon>Rhodohalobacter</taxon>
    </lineage>
</organism>
<dbReference type="Pfam" id="PF06283">
    <property type="entry name" value="ThuA"/>
    <property type="match status" value="1"/>
</dbReference>
<evidence type="ECO:0000313" key="2">
    <source>
        <dbReference type="EMBL" id="MCG2590227.1"/>
    </source>
</evidence>
<dbReference type="Gene3D" id="3.40.50.880">
    <property type="match status" value="1"/>
</dbReference>
<sequence>MILSINQLQAFSHSSESDSLSVLIVGGGMHHDFERWFNEEDQKIISETGASVSYTDEPNEILPELTGLDVLYLSNNQPLPDPDLRDAIFEFVEAGNGLLLVHPAVWYNWEDWPEYNRDLVGGGSRSHPPYGEFEVSVTKTNHPLMAAVPGQFTIKDELYRFEEDPDGNEIHVLATGLEEETGAEYPVVWTSEYGQGRIVGITLGHDGEAHLHPAYITLLQNSIKWLTETK</sequence>